<proteinExistence type="predicted"/>
<evidence type="ECO:0000313" key="3">
    <source>
        <dbReference type="Proteomes" id="UP001583280"/>
    </source>
</evidence>
<evidence type="ECO:0000256" key="1">
    <source>
        <dbReference type="SAM" id="Phobius"/>
    </source>
</evidence>
<feature type="transmembrane region" description="Helical" evidence="1">
    <location>
        <begin position="315"/>
        <end position="335"/>
    </location>
</feature>
<keyword evidence="1" id="KW-0812">Transmembrane</keyword>
<dbReference type="EMBL" id="JAWDJO010000215">
    <property type="protein sequence ID" value="KAL1889465.1"/>
    <property type="molecule type" value="Genomic_DNA"/>
</dbReference>
<evidence type="ECO:0008006" key="4">
    <source>
        <dbReference type="Google" id="ProtNLM"/>
    </source>
</evidence>
<sequence>MPLLYSRFLCSSSLFKISTANFNIRYDASSREDGEKRWDERDCNVKIDRYRRYCLTEQVKTTAGGISNEGAAVIGLQKASNGQLEDVLEDLGSQWKHVGVGRDDGKEKGESSPILYRPNVLELVHSEAKWLSAEPDKSSTGWGSKTSCIVTLAVFNHIATGYQFIHAKTHLDNVSSESRVNGVRAIVDHIKAIQGRYGPLDVSLTGDFNSARALEALPPGADAGFLTDSYNLASAVRFGYLGNTYIGFQSSQATSRIDYIWFGWSGTQEQPFTATRYEILDNLVDGVFISDYCLVMCDVEAKLQVGGSTLMREDYFSYILFIGIVNADFTAFIAVRIHTDIFLSFKTNLI</sequence>
<name>A0ABR3YM84_9PEZI</name>
<accession>A0ABR3YM84</accession>
<protein>
    <recommendedName>
        <fullName evidence="4">Endonuclease/exonuclease/phosphatase domain-containing protein</fullName>
    </recommendedName>
</protein>
<gene>
    <name evidence="2" type="ORF">Cpir12675_005773</name>
</gene>
<keyword evidence="3" id="KW-1185">Reference proteome</keyword>
<organism evidence="2 3">
    <name type="scientific">Ceratocystis pirilliformis</name>
    <dbReference type="NCBI Taxonomy" id="259994"/>
    <lineage>
        <taxon>Eukaryota</taxon>
        <taxon>Fungi</taxon>
        <taxon>Dikarya</taxon>
        <taxon>Ascomycota</taxon>
        <taxon>Pezizomycotina</taxon>
        <taxon>Sordariomycetes</taxon>
        <taxon>Hypocreomycetidae</taxon>
        <taxon>Microascales</taxon>
        <taxon>Ceratocystidaceae</taxon>
        <taxon>Ceratocystis</taxon>
    </lineage>
</organism>
<evidence type="ECO:0000313" key="2">
    <source>
        <dbReference type="EMBL" id="KAL1889465.1"/>
    </source>
</evidence>
<comment type="caution">
    <text evidence="2">The sequence shown here is derived from an EMBL/GenBank/DDBJ whole genome shotgun (WGS) entry which is preliminary data.</text>
</comment>
<reference evidence="2 3" key="1">
    <citation type="journal article" date="2024" name="IMA Fungus">
        <title>IMA Genome - F19 : A genome assembly and annotation guide to empower mycologists, including annotated draft genome sequences of Ceratocystis pirilliformis, Diaporthe australafricana, Fusarium ophioides, Paecilomyces lecythidis, and Sporothrix stenoceras.</title>
        <authorList>
            <person name="Aylward J."/>
            <person name="Wilson A.M."/>
            <person name="Visagie C.M."/>
            <person name="Spraker J."/>
            <person name="Barnes I."/>
            <person name="Buitendag C."/>
            <person name="Ceriani C."/>
            <person name="Del Mar Angel L."/>
            <person name="du Plessis D."/>
            <person name="Fuchs T."/>
            <person name="Gasser K."/>
            <person name="Kramer D."/>
            <person name="Li W."/>
            <person name="Munsamy K."/>
            <person name="Piso A."/>
            <person name="Price J.L."/>
            <person name="Sonnekus B."/>
            <person name="Thomas C."/>
            <person name="van der Nest A."/>
            <person name="van Dijk A."/>
            <person name="van Heerden A."/>
            <person name="van Vuuren N."/>
            <person name="Yilmaz N."/>
            <person name="Duong T.A."/>
            <person name="van der Merwe N.A."/>
            <person name="Wingfield M.J."/>
            <person name="Wingfield B.D."/>
        </authorList>
    </citation>
    <scope>NUCLEOTIDE SEQUENCE [LARGE SCALE GENOMIC DNA]</scope>
    <source>
        <strain evidence="2 3">CMW 12675</strain>
    </source>
</reference>
<dbReference type="Proteomes" id="UP001583280">
    <property type="component" value="Unassembled WGS sequence"/>
</dbReference>
<keyword evidence="1" id="KW-1133">Transmembrane helix</keyword>
<keyword evidence="1" id="KW-0472">Membrane</keyword>
<dbReference type="InterPro" id="IPR036691">
    <property type="entry name" value="Endo/exonu/phosph_ase_sf"/>
</dbReference>
<dbReference type="Gene3D" id="3.60.10.10">
    <property type="entry name" value="Endonuclease/exonuclease/phosphatase"/>
    <property type="match status" value="1"/>
</dbReference>
<dbReference type="SUPFAM" id="SSF56219">
    <property type="entry name" value="DNase I-like"/>
    <property type="match status" value="1"/>
</dbReference>